<keyword evidence="1" id="KW-0472">Membrane</keyword>
<accession>A0AAV1EA57</accession>
<gene>
    <name evidence="2" type="ORF">OLC1_LOCUS22830</name>
</gene>
<dbReference type="InterPro" id="IPR027417">
    <property type="entry name" value="P-loop_NTPase"/>
</dbReference>
<dbReference type="PANTHER" id="PTHR32175">
    <property type="entry name" value="PROTEIN, PUTATIVE, EXPRESSED-RELATED"/>
    <property type="match status" value="1"/>
</dbReference>
<feature type="transmembrane region" description="Helical" evidence="1">
    <location>
        <begin position="18"/>
        <end position="37"/>
    </location>
</feature>
<keyword evidence="1" id="KW-1133">Transmembrane helix</keyword>
<organism evidence="2 3">
    <name type="scientific">Oldenlandia corymbosa var. corymbosa</name>
    <dbReference type="NCBI Taxonomy" id="529605"/>
    <lineage>
        <taxon>Eukaryota</taxon>
        <taxon>Viridiplantae</taxon>
        <taxon>Streptophyta</taxon>
        <taxon>Embryophyta</taxon>
        <taxon>Tracheophyta</taxon>
        <taxon>Spermatophyta</taxon>
        <taxon>Magnoliopsida</taxon>
        <taxon>eudicotyledons</taxon>
        <taxon>Gunneridae</taxon>
        <taxon>Pentapetalae</taxon>
        <taxon>asterids</taxon>
        <taxon>lamiids</taxon>
        <taxon>Gentianales</taxon>
        <taxon>Rubiaceae</taxon>
        <taxon>Rubioideae</taxon>
        <taxon>Spermacoceae</taxon>
        <taxon>Hedyotis-Oldenlandia complex</taxon>
        <taxon>Oldenlandia</taxon>
    </lineage>
</organism>
<name>A0AAV1EA57_OLDCO</name>
<evidence type="ECO:0000313" key="2">
    <source>
        <dbReference type="EMBL" id="CAI9116567.1"/>
    </source>
</evidence>
<reference evidence="2" key="1">
    <citation type="submission" date="2023-03" db="EMBL/GenBank/DDBJ databases">
        <authorList>
            <person name="Julca I."/>
        </authorList>
    </citation>
    <scope>NUCLEOTIDE SEQUENCE</scope>
</reference>
<sequence>MILVQDKVVMEKPRKFPLLLRMVVLLLSMVSGVYIFSICMEPMTYFRSSDLLRTRMVLNSCPNTKIHSSEIPYIHFPSPRNYSRQECACNPVRLFAIISMQRSGSGWFETLLNSHENVSSNGEIFGARDRRVNISAIYNILDQVYNLDWYSSSSKNECSAAVGFKWMLNQGLTEYHEGIAKYFRKRGVHAIYLFRRNHLRRMISLLANAYDKETKPLNGTHKSHVYSPREAHVLARYKPSLNATRLVRELMKAEQKTARALEYFKSSRSIVVYYEDIVRNRTKLIEVLDFLKLPHRKLRSNQVKIHTGSLLTQIENAADVERALKGTTYERYLHSDYQ</sequence>
<dbReference type="AlphaFoldDB" id="A0AAV1EA57"/>
<keyword evidence="1" id="KW-0812">Transmembrane</keyword>
<protein>
    <submittedName>
        <fullName evidence="2">OLC1v1017753C3</fullName>
    </submittedName>
</protein>
<dbReference type="PANTHER" id="PTHR32175:SF0">
    <property type="entry name" value="SULFOTRANSFERASE"/>
    <property type="match status" value="1"/>
</dbReference>
<dbReference type="EMBL" id="OX459125">
    <property type="protein sequence ID" value="CAI9116567.1"/>
    <property type="molecule type" value="Genomic_DNA"/>
</dbReference>
<evidence type="ECO:0000256" key="1">
    <source>
        <dbReference type="SAM" id="Phobius"/>
    </source>
</evidence>
<dbReference type="InterPro" id="IPR052796">
    <property type="entry name" value="Nod_factor_sulfotransferase"/>
</dbReference>
<evidence type="ECO:0000313" key="3">
    <source>
        <dbReference type="Proteomes" id="UP001161247"/>
    </source>
</evidence>
<proteinExistence type="predicted"/>
<keyword evidence="3" id="KW-1185">Reference proteome</keyword>
<dbReference type="Gene3D" id="3.40.50.300">
    <property type="entry name" value="P-loop containing nucleotide triphosphate hydrolases"/>
    <property type="match status" value="1"/>
</dbReference>
<dbReference type="SUPFAM" id="SSF52540">
    <property type="entry name" value="P-loop containing nucleoside triphosphate hydrolases"/>
    <property type="match status" value="1"/>
</dbReference>
<dbReference type="Proteomes" id="UP001161247">
    <property type="component" value="Chromosome 8"/>
</dbReference>